<reference evidence="2" key="1">
    <citation type="journal article" date="2020" name="Nature">
        <title>Giant virus diversity and host interactions through global metagenomics.</title>
        <authorList>
            <person name="Schulz F."/>
            <person name="Roux S."/>
            <person name="Paez-Espino D."/>
            <person name="Jungbluth S."/>
            <person name="Walsh D.A."/>
            <person name="Denef V.J."/>
            <person name="McMahon K.D."/>
            <person name="Konstantinidis K.T."/>
            <person name="Eloe-Fadrosh E.A."/>
            <person name="Kyrpides N.C."/>
            <person name="Woyke T."/>
        </authorList>
    </citation>
    <scope>NUCLEOTIDE SEQUENCE</scope>
    <source>
        <strain evidence="2">GVMAG-M-3300009422-16</strain>
    </source>
</reference>
<evidence type="ECO:0000313" key="2">
    <source>
        <dbReference type="EMBL" id="QHS86732.1"/>
    </source>
</evidence>
<keyword evidence="1" id="KW-0812">Transmembrane</keyword>
<protein>
    <submittedName>
        <fullName evidence="2">Uncharacterized protein</fullName>
    </submittedName>
</protein>
<dbReference type="AlphaFoldDB" id="A0A6C0B3U8"/>
<accession>A0A6C0B3U8</accession>
<keyword evidence="1" id="KW-1133">Transmembrane helix</keyword>
<name>A0A6C0B3U8_9ZZZZ</name>
<sequence>MLNIRFSTLYVVAIYVVVSYVIWTYKPLVFFTKSGAMKSFGLGDAQTVFYYPMILIFLSIIIFYIFELNN</sequence>
<keyword evidence="1" id="KW-0472">Membrane</keyword>
<dbReference type="EMBL" id="MN739061">
    <property type="protein sequence ID" value="QHS86732.1"/>
    <property type="molecule type" value="Genomic_DNA"/>
</dbReference>
<feature type="transmembrane region" description="Helical" evidence="1">
    <location>
        <begin position="48"/>
        <end position="66"/>
    </location>
</feature>
<feature type="transmembrane region" description="Helical" evidence="1">
    <location>
        <begin position="7"/>
        <end position="28"/>
    </location>
</feature>
<evidence type="ECO:0000256" key="1">
    <source>
        <dbReference type="SAM" id="Phobius"/>
    </source>
</evidence>
<proteinExistence type="predicted"/>
<organism evidence="2">
    <name type="scientific">viral metagenome</name>
    <dbReference type="NCBI Taxonomy" id="1070528"/>
    <lineage>
        <taxon>unclassified sequences</taxon>
        <taxon>metagenomes</taxon>
        <taxon>organismal metagenomes</taxon>
    </lineage>
</organism>